<comment type="domain">
    <text evidence="11">Has a modular structure: an endo-beta-1,4-glucanase catalytic module at the N-terminus, a linker rich in serines and threonines, and a C-terminal carbohydrate-binding module (CBM).</text>
</comment>
<reference evidence="13 14" key="1">
    <citation type="journal article" date="2018" name="Nat. Ecol. Evol.">
        <title>Pezizomycetes genomes reveal the molecular basis of ectomycorrhizal truffle lifestyle.</title>
        <authorList>
            <person name="Murat C."/>
            <person name="Payen T."/>
            <person name="Noel B."/>
            <person name="Kuo A."/>
            <person name="Morin E."/>
            <person name="Chen J."/>
            <person name="Kohler A."/>
            <person name="Krizsan K."/>
            <person name="Balestrini R."/>
            <person name="Da Silva C."/>
            <person name="Montanini B."/>
            <person name="Hainaut M."/>
            <person name="Levati E."/>
            <person name="Barry K.W."/>
            <person name="Belfiori B."/>
            <person name="Cichocki N."/>
            <person name="Clum A."/>
            <person name="Dockter R.B."/>
            <person name="Fauchery L."/>
            <person name="Guy J."/>
            <person name="Iotti M."/>
            <person name="Le Tacon F."/>
            <person name="Lindquist E.A."/>
            <person name="Lipzen A."/>
            <person name="Malagnac F."/>
            <person name="Mello A."/>
            <person name="Molinier V."/>
            <person name="Miyauchi S."/>
            <person name="Poulain J."/>
            <person name="Riccioni C."/>
            <person name="Rubini A."/>
            <person name="Sitrit Y."/>
            <person name="Splivallo R."/>
            <person name="Traeger S."/>
            <person name="Wang M."/>
            <person name="Zifcakova L."/>
            <person name="Wipf D."/>
            <person name="Zambonelli A."/>
            <person name="Paolocci F."/>
            <person name="Nowrousian M."/>
            <person name="Ottonello S."/>
            <person name="Baldrian P."/>
            <person name="Spatafora J.W."/>
            <person name="Henrissat B."/>
            <person name="Nagy L.G."/>
            <person name="Aury J.M."/>
            <person name="Wincker P."/>
            <person name="Grigoriev I.V."/>
            <person name="Bonfante P."/>
            <person name="Martin F.M."/>
        </authorList>
    </citation>
    <scope>NUCLEOTIDE SEQUENCE [LARGE SCALE GENOMIC DNA]</scope>
    <source>
        <strain evidence="13 14">RN42</strain>
    </source>
</reference>
<evidence type="ECO:0000256" key="10">
    <source>
        <dbReference type="ARBA" id="ARBA00045077"/>
    </source>
</evidence>
<dbReference type="InterPro" id="IPR005103">
    <property type="entry name" value="AA9_LPMO"/>
</dbReference>
<keyword evidence="3 11" id="KW-0964">Secreted</keyword>
<evidence type="ECO:0000256" key="5">
    <source>
        <dbReference type="ARBA" id="ARBA00023008"/>
    </source>
</evidence>
<organism evidence="13 14">
    <name type="scientific">Ascobolus immersus RN42</name>
    <dbReference type="NCBI Taxonomy" id="1160509"/>
    <lineage>
        <taxon>Eukaryota</taxon>
        <taxon>Fungi</taxon>
        <taxon>Dikarya</taxon>
        <taxon>Ascomycota</taxon>
        <taxon>Pezizomycotina</taxon>
        <taxon>Pezizomycetes</taxon>
        <taxon>Pezizales</taxon>
        <taxon>Ascobolaceae</taxon>
        <taxon>Ascobolus</taxon>
    </lineage>
</organism>
<dbReference type="Gene3D" id="2.70.50.70">
    <property type="match status" value="1"/>
</dbReference>
<name>A0A3N4IDD5_ASCIM</name>
<sequence length="231" mass="24737">MAITPHAHTIFMQIGINGVMEPKWDYLRLPEYDGPITNVNSADLICNGGPNPIKKISPKVANVKAGDTITLQWAHTLDTNTQSGGMVIDAGHKGPVLAYMAKVASATGPAPQQGWFKIYHDGLTSDGKWAVDRLIAKKGRVDVQIPACLQDGDYLLRGELIALHGAGSQNGAQLYMECAQLRVAGGQNIKAPQTYSIPGIYNARDPGILINLYSTPAPKTYTIPGPAVFTC</sequence>
<comment type="subcellular location">
    <subcellularLocation>
        <location evidence="2 11">Secreted</location>
    </subcellularLocation>
</comment>
<keyword evidence="5" id="KW-0186">Copper</keyword>
<keyword evidence="6 11" id="KW-1015">Disulfide bond</keyword>
<comment type="catalytic activity">
    <reaction evidence="10 11">
        <text>[(1-&gt;4)-beta-D-glucosyl]n+m + reduced acceptor + O2 = 4-dehydro-beta-D-glucosyl-[(1-&gt;4)-beta-D-glucosyl]n-1 + [(1-&gt;4)-beta-D-glucosyl]m + acceptor + H2O.</text>
        <dbReference type="EC" id="1.14.99.56"/>
    </reaction>
</comment>
<dbReference type="GO" id="GO:0005576">
    <property type="term" value="C:extracellular region"/>
    <property type="evidence" value="ECO:0007669"/>
    <property type="project" value="UniProtKB-SubCell"/>
</dbReference>
<comment type="similarity">
    <text evidence="9">Belongs to the polysaccharide monooxygenase AA9 family.</text>
</comment>
<feature type="domain" description="Auxiliary Activity family 9 catalytic" evidence="12">
    <location>
        <begin position="8"/>
        <end position="221"/>
    </location>
</feature>
<accession>A0A3N4IDD5</accession>
<dbReference type="AlphaFoldDB" id="A0A3N4IDD5"/>
<evidence type="ECO:0000256" key="4">
    <source>
        <dbReference type="ARBA" id="ARBA00023001"/>
    </source>
</evidence>
<dbReference type="CDD" id="cd21175">
    <property type="entry name" value="LPMO_AA9"/>
    <property type="match status" value="1"/>
</dbReference>
<evidence type="ECO:0000313" key="14">
    <source>
        <dbReference type="Proteomes" id="UP000275078"/>
    </source>
</evidence>
<proteinExistence type="inferred from homology"/>
<evidence type="ECO:0000256" key="7">
    <source>
        <dbReference type="ARBA" id="ARBA00023277"/>
    </source>
</evidence>
<dbReference type="Proteomes" id="UP000275078">
    <property type="component" value="Unassembled WGS sequence"/>
</dbReference>
<evidence type="ECO:0000256" key="11">
    <source>
        <dbReference type="RuleBase" id="RU368122"/>
    </source>
</evidence>
<dbReference type="Pfam" id="PF03443">
    <property type="entry name" value="AA9"/>
    <property type="match status" value="1"/>
</dbReference>
<protein>
    <recommendedName>
        <fullName evidence="11">AA9 family lytic polysaccharide monooxygenase</fullName>
        <ecNumber evidence="11">1.14.99.56</ecNumber>
    </recommendedName>
    <alternativeName>
        <fullName evidence="11">Endo-beta-1,4-glucanase</fullName>
    </alternativeName>
    <alternativeName>
        <fullName evidence="11">Glycosyl hydrolase 61 family protein</fullName>
    </alternativeName>
</protein>
<keyword evidence="4 11" id="KW-0136">Cellulose degradation</keyword>
<dbReference type="PANTHER" id="PTHR33353:SF17">
    <property type="entry name" value="ENDO-BETA-1,4-GLUCANASE D"/>
    <property type="match status" value="1"/>
</dbReference>
<dbReference type="STRING" id="1160509.A0A3N4IDD5"/>
<gene>
    <name evidence="13" type="ORF">BJ508DRAFT_413889</name>
</gene>
<evidence type="ECO:0000256" key="3">
    <source>
        <dbReference type="ARBA" id="ARBA00022525"/>
    </source>
</evidence>
<dbReference type="GO" id="GO:0030248">
    <property type="term" value="F:cellulose binding"/>
    <property type="evidence" value="ECO:0007669"/>
    <property type="project" value="UniProtKB-UniRule"/>
</dbReference>
<comment type="function">
    <text evidence="11">Lytic polysaccharide monooxygenase (LMPO) that depolymerizes crystalline and amorphous polysaccharides via the oxidation of scissile alpha- or beta-(1-4)-glycosidic bonds, yielding C1 and/or C4 oxidation products. Catalysis by LPMOs requires the reduction of the active-site copper from Cu(II) to Cu(I) by a reducing agent and H(2)O(2) or O(2) as a cosubstrate.</text>
</comment>
<evidence type="ECO:0000256" key="6">
    <source>
        <dbReference type="ARBA" id="ARBA00023157"/>
    </source>
</evidence>
<dbReference type="PANTHER" id="PTHR33353">
    <property type="entry name" value="PUTATIVE (AFU_ORTHOLOGUE AFUA_1G12560)-RELATED"/>
    <property type="match status" value="1"/>
</dbReference>
<evidence type="ECO:0000256" key="9">
    <source>
        <dbReference type="ARBA" id="ARBA00044502"/>
    </source>
</evidence>
<dbReference type="InterPro" id="IPR049892">
    <property type="entry name" value="AA9"/>
</dbReference>
<evidence type="ECO:0000256" key="2">
    <source>
        <dbReference type="ARBA" id="ARBA00004613"/>
    </source>
</evidence>
<evidence type="ECO:0000259" key="12">
    <source>
        <dbReference type="Pfam" id="PF03443"/>
    </source>
</evidence>
<comment type="cofactor">
    <cofactor evidence="1">
        <name>Cu(2+)</name>
        <dbReference type="ChEBI" id="CHEBI:29036"/>
    </cofactor>
</comment>
<evidence type="ECO:0000313" key="13">
    <source>
        <dbReference type="EMBL" id="RPA82718.1"/>
    </source>
</evidence>
<dbReference type="EC" id="1.14.99.56" evidence="11"/>
<keyword evidence="14" id="KW-1185">Reference proteome</keyword>
<dbReference type="GO" id="GO:0008810">
    <property type="term" value="F:cellulase activity"/>
    <property type="evidence" value="ECO:0007669"/>
    <property type="project" value="UniProtKB-UniRule"/>
</dbReference>
<dbReference type="GO" id="GO:0030245">
    <property type="term" value="P:cellulose catabolic process"/>
    <property type="evidence" value="ECO:0007669"/>
    <property type="project" value="UniProtKB-UniRule"/>
</dbReference>
<evidence type="ECO:0000256" key="8">
    <source>
        <dbReference type="ARBA" id="ARBA00023326"/>
    </source>
</evidence>
<keyword evidence="7 11" id="KW-0119">Carbohydrate metabolism</keyword>
<keyword evidence="8 11" id="KW-0624">Polysaccharide degradation</keyword>
<dbReference type="EMBL" id="ML119669">
    <property type="protein sequence ID" value="RPA82718.1"/>
    <property type="molecule type" value="Genomic_DNA"/>
</dbReference>
<dbReference type="OrthoDB" id="5558646at2759"/>
<evidence type="ECO:0000256" key="1">
    <source>
        <dbReference type="ARBA" id="ARBA00001973"/>
    </source>
</evidence>